<evidence type="ECO:0000313" key="1">
    <source>
        <dbReference type="EMBL" id="XBY85708.1"/>
    </source>
</evidence>
<organism evidence="1">
    <name type="scientific">Iridovirus sp</name>
    <dbReference type="NCBI Taxonomy" id="135728"/>
    <lineage>
        <taxon>Viruses</taxon>
        <taxon>Varidnaviria</taxon>
        <taxon>Bamfordvirae</taxon>
        <taxon>Nucleocytoviricota</taxon>
        <taxon>Megaviricetes</taxon>
        <taxon>Pimascovirales</taxon>
        <taxon>Pimascovirales incertae sedis</taxon>
        <taxon>Iridoviridae</taxon>
        <taxon>Betairidovirinae</taxon>
        <taxon>Iridovirus</taxon>
    </lineage>
</organism>
<dbReference type="PROSITE" id="PS51257">
    <property type="entry name" value="PROKAR_LIPOPROTEIN"/>
    <property type="match status" value="1"/>
</dbReference>
<name>A0AAU7YC57_9VIRU</name>
<proteinExistence type="predicted"/>
<protein>
    <submittedName>
        <fullName evidence="1">Uncharacterized protein</fullName>
    </submittedName>
</protein>
<reference evidence="1" key="1">
    <citation type="submission" date="2024-05" db="EMBL/GenBank/DDBJ databases">
        <title>Complete genomes of an iridovirus, and two densoviruses identified in lab reared social spiders in California, USA.</title>
        <authorList>
            <person name="Millerwise S."/>
            <person name="Lund M.C."/>
            <person name="Schmidlin K."/>
            <person name="Kraberger S."/>
            <person name="Harrison J."/>
            <person name="Cease A."/>
            <person name="Pinter-Wollman N."/>
            <person name="Varsani A."/>
        </authorList>
    </citation>
    <scope>NUCLEOTIDE SEQUENCE</scope>
    <source>
        <strain evidence="1">SocP20</strain>
    </source>
</reference>
<sequence>MVKSKNRKFNTYGFVFTSCRWYNDWCYNFKRYNCTQWKCYNTYRCASIRNICGK</sequence>
<dbReference type="EMBL" id="PP847201">
    <property type="protein sequence ID" value="XBY85708.1"/>
    <property type="molecule type" value="Genomic_DNA"/>
</dbReference>
<accession>A0AAU7YC57</accession>